<dbReference type="Proteomes" id="UP001155241">
    <property type="component" value="Unassembled WGS sequence"/>
</dbReference>
<comment type="caution">
    <text evidence="2">The sequence shown here is derived from an EMBL/GenBank/DDBJ whole genome shotgun (WGS) entry which is preliminary data.</text>
</comment>
<accession>A0A9X2JFF4</accession>
<sequence length="58" mass="6858">MTSKEFVKEANQNKTGKNRGKRTIWFNGKNTKAQTEHVKPQFEKYVAEDFRRIVEESP</sequence>
<organism evidence="2 3">
    <name type="scientific">Aeoliella straminimaris</name>
    <dbReference type="NCBI Taxonomy" id="2954799"/>
    <lineage>
        <taxon>Bacteria</taxon>
        <taxon>Pseudomonadati</taxon>
        <taxon>Planctomycetota</taxon>
        <taxon>Planctomycetia</taxon>
        <taxon>Pirellulales</taxon>
        <taxon>Lacipirellulaceae</taxon>
        <taxon>Aeoliella</taxon>
    </lineage>
</organism>
<dbReference type="AlphaFoldDB" id="A0A9X2JFF4"/>
<protein>
    <submittedName>
        <fullName evidence="2">Uncharacterized protein</fullName>
    </submittedName>
</protein>
<feature type="region of interest" description="Disordered" evidence="1">
    <location>
        <begin position="1"/>
        <end position="22"/>
    </location>
</feature>
<evidence type="ECO:0000313" key="2">
    <source>
        <dbReference type="EMBL" id="MCO6043646.1"/>
    </source>
</evidence>
<proteinExistence type="predicted"/>
<name>A0A9X2JFF4_9BACT</name>
<dbReference type="EMBL" id="JAMXLR010000025">
    <property type="protein sequence ID" value="MCO6043646.1"/>
    <property type="molecule type" value="Genomic_DNA"/>
</dbReference>
<evidence type="ECO:0000256" key="1">
    <source>
        <dbReference type="SAM" id="MobiDB-lite"/>
    </source>
</evidence>
<dbReference type="RefSeq" id="WP_252851753.1">
    <property type="nucleotide sequence ID" value="NZ_JAMXLR010000025.1"/>
</dbReference>
<keyword evidence="3" id="KW-1185">Reference proteome</keyword>
<reference evidence="2" key="1">
    <citation type="submission" date="2022-06" db="EMBL/GenBank/DDBJ databases">
        <title>Aeoliella straminimaris, a novel planctomycete from sediments.</title>
        <authorList>
            <person name="Vitorino I.R."/>
            <person name="Lage O.M."/>
        </authorList>
    </citation>
    <scope>NUCLEOTIDE SEQUENCE</scope>
    <source>
        <strain evidence="2">ICT_H6.2</strain>
    </source>
</reference>
<evidence type="ECO:0000313" key="3">
    <source>
        <dbReference type="Proteomes" id="UP001155241"/>
    </source>
</evidence>
<gene>
    <name evidence="2" type="ORF">NG895_06980</name>
</gene>